<evidence type="ECO:0000313" key="2">
    <source>
        <dbReference type="EMBL" id="KDN80523.1"/>
    </source>
</evidence>
<organism evidence="2 3">
    <name type="scientific">Kitasatospora cheerisanensis KCTC 2395</name>
    <dbReference type="NCBI Taxonomy" id="1348663"/>
    <lineage>
        <taxon>Bacteria</taxon>
        <taxon>Bacillati</taxon>
        <taxon>Actinomycetota</taxon>
        <taxon>Actinomycetes</taxon>
        <taxon>Kitasatosporales</taxon>
        <taxon>Streptomycetaceae</taxon>
        <taxon>Kitasatospora</taxon>
    </lineage>
</organism>
<protein>
    <submittedName>
        <fullName evidence="2">Uncharacterized protein</fullName>
    </submittedName>
</protein>
<sequence>MKDAGGCPARARAAPDRQDRLAIGQGRVSEDTCPPRPPASARTPCRALRAPFPPPAPLRPCRSRTAALPAPLRPAAPVPMVVPMAVPTVVPMALPLLGARPPRPPRSKGWRSTPRRSGIPLCGLLLVVGGGGAGRDRRRCAGCSSAPAAGRRRRPGRHRARVLDGPAVAGPVEAAVVVPT</sequence>
<comment type="caution">
    <text evidence="2">The sequence shown here is derived from an EMBL/GenBank/DDBJ whole genome shotgun (WGS) entry which is preliminary data.</text>
</comment>
<evidence type="ECO:0000313" key="3">
    <source>
        <dbReference type="Proteomes" id="UP000027178"/>
    </source>
</evidence>
<dbReference type="HOGENOM" id="CLU_1494351_0_0_11"/>
<feature type="region of interest" description="Disordered" evidence="1">
    <location>
        <begin position="1"/>
        <end position="51"/>
    </location>
</feature>
<name>A0A066YG96_9ACTN</name>
<proteinExistence type="predicted"/>
<keyword evidence="3" id="KW-1185">Reference proteome</keyword>
<gene>
    <name evidence="2" type="ORF">KCH_76700</name>
</gene>
<dbReference type="EMBL" id="JNBY01000172">
    <property type="protein sequence ID" value="KDN80523.1"/>
    <property type="molecule type" value="Genomic_DNA"/>
</dbReference>
<dbReference type="PATRIC" id="fig|1348663.4.peg.7410"/>
<evidence type="ECO:0000256" key="1">
    <source>
        <dbReference type="SAM" id="MobiDB-lite"/>
    </source>
</evidence>
<reference evidence="2 3" key="1">
    <citation type="submission" date="2014-05" db="EMBL/GenBank/DDBJ databases">
        <title>Draft Genome Sequence of Kitasatospora cheerisanensis KCTC 2395.</title>
        <authorList>
            <person name="Nam D.H."/>
        </authorList>
    </citation>
    <scope>NUCLEOTIDE SEQUENCE [LARGE SCALE GENOMIC DNA]</scope>
    <source>
        <strain evidence="2 3">KCTC 2395</strain>
    </source>
</reference>
<dbReference type="Proteomes" id="UP000027178">
    <property type="component" value="Unassembled WGS sequence"/>
</dbReference>
<dbReference type="AlphaFoldDB" id="A0A066YG96"/>
<accession>A0A066YG96</accession>